<evidence type="ECO:0000259" key="3">
    <source>
        <dbReference type="PROSITE" id="PS51272"/>
    </source>
</evidence>
<reference evidence="4 5" key="1">
    <citation type="submission" date="2020-01" db="EMBL/GenBank/DDBJ databases">
        <title>Paenibacillus sp. nov., isolated from tomato rhizosphere.</title>
        <authorList>
            <person name="Weon H.-Y."/>
            <person name="Lee S.A."/>
        </authorList>
    </citation>
    <scope>NUCLEOTIDE SEQUENCE [LARGE SCALE GENOMIC DNA]</scope>
    <source>
        <strain evidence="4 5">12200R-189</strain>
    </source>
</reference>
<evidence type="ECO:0000313" key="5">
    <source>
        <dbReference type="Proteomes" id="UP000476064"/>
    </source>
</evidence>
<feature type="domain" description="SLH" evidence="3">
    <location>
        <begin position="109"/>
        <end position="172"/>
    </location>
</feature>
<keyword evidence="5" id="KW-1185">Reference proteome</keyword>
<dbReference type="AlphaFoldDB" id="A0A6C0G6A2"/>
<feature type="compositionally biased region" description="Polar residues" evidence="1">
    <location>
        <begin position="1"/>
        <end position="16"/>
    </location>
</feature>
<dbReference type="RefSeq" id="WP_162360017.1">
    <property type="nucleotide sequence ID" value="NZ_CP048209.1"/>
</dbReference>
<accession>A0A6C0G6A2</accession>
<dbReference type="KEGG" id="plyc:GXP70_28270"/>
<feature type="domain" description="SLH" evidence="3">
    <location>
        <begin position="48"/>
        <end position="108"/>
    </location>
</feature>
<dbReference type="EMBL" id="CP048209">
    <property type="protein sequence ID" value="QHT63464.1"/>
    <property type="molecule type" value="Genomic_DNA"/>
</dbReference>
<dbReference type="PROSITE" id="PS51272">
    <property type="entry name" value="SLH"/>
    <property type="match status" value="2"/>
</dbReference>
<dbReference type="Pfam" id="PF00395">
    <property type="entry name" value="SLH"/>
    <property type="match status" value="2"/>
</dbReference>
<evidence type="ECO:0000256" key="1">
    <source>
        <dbReference type="SAM" id="MobiDB-lite"/>
    </source>
</evidence>
<evidence type="ECO:0000256" key="2">
    <source>
        <dbReference type="SAM" id="SignalP"/>
    </source>
</evidence>
<name>A0A6C0G6A2_9BACL</name>
<organism evidence="4 5">
    <name type="scientific">Paenibacillus lycopersici</name>
    <dbReference type="NCBI Taxonomy" id="2704462"/>
    <lineage>
        <taxon>Bacteria</taxon>
        <taxon>Bacillati</taxon>
        <taxon>Bacillota</taxon>
        <taxon>Bacilli</taxon>
        <taxon>Bacillales</taxon>
        <taxon>Paenibacillaceae</taxon>
        <taxon>Paenibacillus</taxon>
    </lineage>
</organism>
<dbReference type="Proteomes" id="UP000476064">
    <property type="component" value="Chromosome"/>
</dbReference>
<proteinExistence type="predicted"/>
<evidence type="ECO:0000313" key="4">
    <source>
        <dbReference type="EMBL" id="QHT63464.1"/>
    </source>
</evidence>
<sequence>MRNTSKPYSKQNSQEPKQFRGGEKKVMKKSLSLVVAAAMTLTTASVAFADTAAPTATDLTSQQKFDALKALGIFSGYPDGTAGLDKEMTRAEFAKVLTKLSQLEENAAAASVYKDVPATHWAVGFVGAVTEAQLMNGLGANKFGPSGQVTIEQIAKVADLVAGVEPVADGEVSGAVSGWAKGYVAAAIKAGLLPELPSYQTNATRDLLVSVTYDLAANELVSVASTKVVDATHIEVTFSDGGVVKKELTTALVANTATKVTVEYNGKSYEVSVTLTAVQATSAAQSGAKKITVKFNQAVSAADQAALTYELKSGLTTFPVTATFAADGQSADLAAAYLPAGDFTLTVKGSDAISLKVEAEAAKKLDITATAVQPAAGQDLGVKVYNQFGEEMTASAQVTSYNITKGKALKDGGTLDLSNAADAAVNDSIIVTAIYPAAGLSANKTLKVTNGSSATSIKLDQVQPLTGDARVSVGKTGYVLPLTMVDGEGHAVKLPATTAVFEAGNTGNSQSYGGLVFYISDRNIISNLKVDSNGVVTFDTNAVGQKAGTAYVTVTNGATAASASTSVVVNDNAKVKTFQLGNSGSLIVKGEKVVLPFTAVDSYGAAIAAKDVSLSNVTFNAFGKEYSVAKGNLNLNAKGELEFTFGDTGTTTVYVYVDGVLQASSPSIDVKDVAYFTAVNGIKDVATTYEVNASNEFDQDNILLVDNYGRVKNVDKGEFKVVSDNKSVVDYVDIDGKGTMGLKAGTTTGSAKITITSTGNADNTVVDNRSKAITEYSFTVNVVASSDIKSYAIDSIGTVYGEAKQADASVHAQAVSLLGKTSSGASVALVSSKPDFVTSSDEAILKVSAADSVNVVGQKAGKATVAAYLNGSKVAEQEVTVSEDAPVVKSVEFGADEYTVDAGKTVTVTVTVKDQYGKVIAAPFQILSDDTAVAKAPANSLVVSGLKHGSATLTYTASNGTQDTAIISVN</sequence>
<gene>
    <name evidence="4" type="ORF">GXP70_28270</name>
</gene>
<dbReference type="Gene3D" id="2.60.40.1080">
    <property type="match status" value="1"/>
</dbReference>
<feature type="region of interest" description="Disordered" evidence="1">
    <location>
        <begin position="1"/>
        <end position="24"/>
    </location>
</feature>
<dbReference type="InterPro" id="IPR001119">
    <property type="entry name" value="SLH_dom"/>
</dbReference>
<keyword evidence="2" id="KW-0732">Signal</keyword>
<feature type="signal peptide" evidence="2">
    <location>
        <begin position="1"/>
        <end position="49"/>
    </location>
</feature>
<protein>
    <submittedName>
        <fullName evidence="4">S-layer homology domain-containing protein</fullName>
    </submittedName>
</protein>
<feature type="chain" id="PRO_5025463526" evidence="2">
    <location>
        <begin position="50"/>
        <end position="970"/>
    </location>
</feature>